<dbReference type="InterPro" id="IPR020449">
    <property type="entry name" value="Tscrpt_reg_AraC-type_HTH"/>
</dbReference>
<dbReference type="RefSeq" id="WP_168451770.1">
    <property type="nucleotide sequence ID" value="NZ_JAAWWK010000007.1"/>
</dbReference>
<comment type="caution">
    <text evidence="5">The sequence shown here is derived from an EMBL/GenBank/DDBJ whole genome shotgun (WGS) entry which is preliminary data.</text>
</comment>
<keyword evidence="3" id="KW-0804">Transcription</keyword>
<dbReference type="PROSITE" id="PS01124">
    <property type="entry name" value="HTH_ARAC_FAMILY_2"/>
    <property type="match status" value="1"/>
</dbReference>
<evidence type="ECO:0000256" key="1">
    <source>
        <dbReference type="ARBA" id="ARBA00023015"/>
    </source>
</evidence>
<feature type="domain" description="HTH araC/xylS-type" evidence="4">
    <location>
        <begin position="240"/>
        <end position="338"/>
    </location>
</feature>
<dbReference type="Gene3D" id="1.10.10.60">
    <property type="entry name" value="Homeodomain-like"/>
    <property type="match status" value="1"/>
</dbReference>
<name>A0ABX1GK16_9GAMM</name>
<evidence type="ECO:0000256" key="3">
    <source>
        <dbReference type="ARBA" id="ARBA00023163"/>
    </source>
</evidence>
<dbReference type="PANTHER" id="PTHR47894:SF1">
    <property type="entry name" value="HTH-TYPE TRANSCRIPTIONAL REGULATOR VQSM"/>
    <property type="match status" value="1"/>
</dbReference>
<keyword evidence="6" id="KW-1185">Reference proteome</keyword>
<evidence type="ECO:0000256" key="2">
    <source>
        <dbReference type="ARBA" id="ARBA00023125"/>
    </source>
</evidence>
<reference evidence="5 6" key="1">
    <citation type="submission" date="2020-04" db="EMBL/GenBank/DDBJ databases">
        <authorList>
            <person name="Yoon J."/>
        </authorList>
    </citation>
    <scope>NUCLEOTIDE SEQUENCE [LARGE SCALE GENOMIC DNA]</scope>
    <source>
        <strain evidence="5 6">KMU-166</strain>
    </source>
</reference>
<dbReference type="Pfam" id="PF12625">
    <property type="entry name" value="Arabinose_bd"/>
    <property type="match status" value="1"/>
</dbReference>
<keyword evidence="1" id="KW-0805">Transcription regulation</keyword>
<dbReference type="SUPFAM" id="SSF46689">
    <property type="entry name" value="Homeodomain-like"/>
    <property type="match status" value="1"/>
</dbReference>
<dbReference type="InterPro" id="IPR032687">
    <property type="entry name" value="AraC-type_N"/>
</dbReference>
<dbReference type="PRINTS" id="PR00032">
    <property type="entry name" value="HTHARAC"/>
</dbReference>
<evidence type="ECO:0000259" key="4">
    <source>
        <dbReference type="PROSITE" id="PS01124"/>
    </source>
</evidence>
<dbReference type="InterPro" id="IPR009057">
    <property type="entry name" value="Homeodomain-like_sf"/>
</dbReference>
<keyword evidence="2" id="KW-0238">DNA-binding</keyword>
<dbReference type="PANTHER" id="PTHR47894">
    <property type="entry name" value="HTH-TYPE TRANSCRIPTIONAL REGULATOR GADX"/>
    <property type="match status" value="1"/>
</dbReference>
<dbReference type="Proteomes" id="UP000765845">
    <property type="component" value="Unassembled WGS sequence"/>
</dbReference>
<organism evidence="5 6">
    <name type="scientific">Spongiibacter thalassae</name>
    <dbReference type="NCBI Taxonomy" id="2721624"/>
    <lineage>
        <taxon>Bacteria</taxon>
        <taxon>Pseudomonadati</taxon>
        <taxon>Pseudomonadota</taxon>
        <taxon>Gammaproteobacteria</taxon>
        <taxon>Cellvibrionales</taxon>
        <taxon>Spongiibacteraceae</taxon>
        <taxon>Spongiibacter</taxon>
    </lineage>
</organism>
<accession>A0ABX1GK16</accession>
<dbReference type="EMBL" id="JAAWWK010000007">
    <property type="protein sequence ID" value="NKI19246.1"/>
    <property type="molecule type" value="Genomic_DNA"/>
</dbReference>
<gene>
    <name evidence="5" type="ORF">HCU74_17705</name>
</gene>
<dbReference type="Pfam" id="PF12833">
    <property type="entry name" value="HTH_18"/>
    <property type="match status" value="1"/>
</dbReference>
<evidence type="ECO:0000313" key="5">
    <source>
        <dbReference type="EMBL" id="NKI19246.1"/>
    </source>
</evidence>
<dbReference type="SMART" id="SM00342">
    <property type="entry name" value="HTH_ARAC"/>
    <property type="match status" value="1"/>
</dbReference>
<evidence type="ECO:0000313" key="6">
    <source>
        <dbReference type="Proteomes" id="UP000765845"/>
    </source>
</evidence>
<dbReference type="InterPro" id="IPR018060">
    <property type="entry name" value="HTH_AraC"/>
</dbReference>
<sequence length="356" mass="39670">MRLPTVCRPYVDGLMSCLSEEGVNPTQLRARLGWSPVEQFGDSGRLSVNMFEHVLAAGAELVGDPTWPRRAGVYVGQHAVTIMDYLIMSSPTTRQVLADIQQFSPLLLDQGFIDVCETVVDGDVATTELVWRMPQGPRPSVALQEFYLASWFTLVCKNSPDRQAAPDDKPFTMSSDSCARVLAEMTAPALQLGSERVSIELCQQSLGNRLVRADSSVHGTLFEQAQRELRALSQEDRIVASVYREVFANIREEKATLESVAASMGMSSRTLQRRLGDANTSFKEILDTVRMDICREQIRDDGVSLVDLSERLGFASQPAFYRAFKRWFGDSPSHYRNYTESAYPVERTMISACSAV</sequence>
<protein>
    <submittedName>
        <fullName evidence="5">AraC family transcriptional regulator</fullName>
    </submittedName>
</protein>
<proteinExistence type="predicted"/>